<reference evidence="2" key="2">
    <citation type="submission" date="2022-01" db="EMBL/GenBank/DDBJ databases">
        <authorList>
            <person name="Yamashiro T."/>
            <person name="Shiraishi A."/>
            <person name="Satake H."/>
            <person name="Nakayama K."/>
        </authorList>
    </citation>
    <scope>NUCLEOTIDE SEQUENCE</scope>
</reference>
<gene>
    <name evidence="2" type="ORF">Tco_0749365</name>
</gene>
<dbReference type="SMART" id="SM00837">
    <property type="entry name" value="DPBB_1"/>
    <property type="match status" value="1"/>
</dbReference>
<dbReference type="InterPro" id="IPR044206">
    <property type="entry name" value="EGC1/2"/>
</dbReference>
<dbReference type="CDD" id="cd22269">
    <property type="entry name" value="DPBB_EG45-like"/>
    <property type="match status" value="1"/>
</dbReference>
<dbReference type="PANTHER" id="PTHR47295:SF10">
    <property type="entry name" value="EG45-LIKE DOMAIN CONTAINING PROTEIN"/>
    <property type="match status" value="1"/>
</dbReference>
<name>A0ABQ4YY63_9ASTR</name>
<dbReference type="Pfam" id="PF03330">
    <property type="entry name" value="DPBB_1"/>
    <property type="match status" value="1"/>
</dbReference>
<dbReference type="Gene3D" id="2.40.40.10">
    <property type="entry name" value="RlpA-like domain"/>
    <property type="match status" value="1"/>
</dbReference>
<protein>
    <submittedName>
        <fullName evidence="2">EG45-like domain containing protein</fullName>
    </submittedName>
</protein>
<keyword evidence="3" id="KW-1185">Reference proteome</keyword>
<sequence>MILAANSGLFANGAACGTRYRVTCMGRTNDDVLQPCTGNSIDVTVVNLCLRCASNQVDISQEAFVVIANTDAERINIEYNRI</sequence>
<dbReference type="Proteomes" id="UP001151760">
    <property type="component" value="Unassembled WGS sequence"/>
</dbReference>
<comment type="caution">
    <text evidence="2">The sequence shown here is derived from an EMBL/GenBank/DDBJ whole genome shotgun (WGS) entry which is preliminary data.</text>
</comment>
<dbReference type="PANTHER" id="PTHR47295">
    <property type="entry name" value="EG45-LIKE DOMAIN CONTAINING PROTEIN 1-RELATED"/>
    <property type="match status" value="1"/>
</dbReference>
<organism evidence="2 3">
    <name type="scientific">Tanacetum coccineum</name>
    <dbReference type="NCBI Taxonomy" id="301880"/>
    <lineage>
        <taxon>Eukaryota</taxon>
        <taxon>Viridiplantae</taxon>
        <taxon>Streptophyta</taxon>
        <taxon>Embryophyta</taxon>
        <taxon>Tracheophyta</taxon>
        <taxon>Spermatophyta</taxon>
        <taxon>Magnoliopsida</taxon>
        <taxon>eudicotyledons</taxon>
        <taxon>Gunneridae</taxon>
        <taxon>Pentapetalae</taxon>
        <taxon>asterids</taxon>
        <taxon>campanulids</taxon>
        <taxon>Asterales</taxon>
        <taxon>Asteraceae</taxon>
        <taxon>Asteroideae</taxon>
        <taxon>Anthemideae</taxon>
        <taxon>Anthemidinae</taxon>
        <taxon>Tanacetum</taxon>
    </lineage>
</organism>
<evidence type="ECO:0000313" key="2">
    <source>
        <dbReference type="EMBL" id="GJS82824.1"/>
    </source>
</evidence>
<dbReference type="InterPro" id="IPR009009">
    <property type="entry name" value="RlpA-like_DPBB"/>
</dbReference>
<feature type="domain" description="Expansin-like EG45" evidence="1">
    <location>
        <begin position="1"/>
        <end position="82"/>
    </location>
</feature>
<dbReference type="PROSITE" id="PS50842">
    <property type="entry name" value="EXPANSIN_EG45"/>
    <property type="match status" value="1"/>
</dbReference>
<evidence type="ECO:0000313" key="3">
    <source>
        <dbReference type="Proteomes" id="UP001151760"/>
    </source>
</evidence>
<proteinExistence type="predicted"/>
<dbReference type="SUPFAM" id="SSF50685">
    <property type="entry name" value="Barwin-like endoglucanases"/>
    <property type="match status" value="1"/>
</dbReference>
<reference evidence="2" key="1">
    <citation type="journal article" date="2022" name="Int. J. Mol. Sci.">
        <title>Draft Genome of Tanacetum Coccineum: Genomic Comparison of Closely Related Tanacetum-Family Plants.</title>
        <authorList>
            <person name="Yamashiro T."/>
            <person name="Shiraishi A."/>
            <person name="Nakayama K."/>
            <person name="Satake H."/>
        </authorList>
    </citation>
    <scope>NUCLEOTIDE SEQUENCE</scope>
</reference>
<dbReference type="EMBL" id="BQNB010010854">
    <property type="protein sequence ID" value="GJS82824.1"/>
    <property type="molecule type" value="Genomic_DNA"/>
</dbReference>
<accession>A0ABQ4YY63</accession>
<dbReference type="InterPro" id="IPR036908">
    <property type="entry name" value="RlpA-like_sf"/>
</dbReference>
<evidence type="ECO:0000259" key="1">
    <source>
        <dbReference type="PROSITE" id="PS50842"/>
    </source>
</evidence>
<dbReference type="InterPro" id="IPR007112">
    <property type="entry name" value="Expansin/allergen_DPBB_dom"/>
</dbReference>